<name>A0A7G2CKS8_9TRYP</name>
<protein>
    <submittedName>
        <fullName evidence="2">Uncharacterized protein</fullName>
    </submittedName>
</protein>
<evidence type="ECO:0000256" key="1">
    <source>
        <dbReference type="SAM" id="Phobius"/>
    </source>
</evidence>
<sequence length="192" mass="22274">MAKSSLDADELGFDIHYPTETPLQHAMAASGKNSNLEIPPEYMRRVDAAQRTFSGHYLQYKSYQDARSHALFTLGMQGTWMIFGSWLIWRGYRYEDPINSLFTRWTTNQRVRLLTTPVSFLGVVMVVFTATQLPFDLKLWNEAVTLSAEEEIKMTMALRERQLAFNEGREVIESMQKKEKSAFLENMEKTKK</sequence>
<proteinExistence type="predicted"/>
<dbReference type="Proteomes" id="UP000515908">
    <property type="component" value="Chromosome 17"/>
</dbReference>
<dbReference type="AlphaFoldDB" id="A0A7G2CKS8"/>
<keyword evidence="1" id="KW-1133">Transmembrane helix</keyword>
<feature type="transmembrane region" description="Helical" evidence="1">
    <location>
        <begin position="109"/>
        <end position="130"/>
    </location>
</feature>
<organism evidence="2 3">
    <name type="scientific">Angomonas deanei</name>
    <dbReference type="NCBI Taxonomy" id="59799"/>
    <lineage>
        <taxon>Eukaryota</taxon>
        <taxon>Discoba</taxon>
        <taxon>Euglenozoa</taxon>
        <taxon>Kinetoplastea</taxon>
        <taxon>Metakinetoplastina</taxon>
        <taxon>Trypanosomatida</taxon>
        <taxon>Trypanosomatidae</taxon>
        <taxon>Strigomonadinae</taxon>
        <taxon>Angomonas</taxon>
    </lineage>
</organism>
<reference evidence="2 3" key="1">
    <citation type="submission" date="2020-08" db="EMBL/GenBank/DDBJ databases">
        <authorList>
            <person name="Newling K."/>
            <person name="Davey J."/>
            <person name="Forrester S."/>
        </authorList>
    </citation>
    <scope>NUCLEOTIDE SEQUENCE [LARGE SCALE GENOMIC DNA]</scope>
    <source>
        <strain evidence="3">Crithidia deanei Carvalho (ATCC PRA-265)</strain>
    </source>
</reference>
<evidence type="ECO:0000313" key="3">
    <source>
        <dbReference type="Proteomes" id="UP000515908"/>
    </source>
</evidence>
<keyword evidence="3" id="KW-1185">Reference proteome</keyword>
<accession>A0A7G2CKS8</accession>
<dbReference type="VEuPathDB" id="TriTrypDB:ADEAN_000799000"/>
<keyword evidence="1" id="KW-0812">Transmembrane</keyword>
<evidence type="ECO:0000313" key="2">
    <source>
        <dbReference type="EMBL" id="CAD2220468.1"/>
    </source>
</evidence>
<feature type="transmembrane region" description="Helical" evidence="1">
    <location>
        <begin position="70"/>
        <end position="89"/>
    </location>
</feature>
<keyword evidence="1" id="KW-0472">Membrane</keyword>
<dbReference type="EMBL" id="LR877161">
    <property type="protein sequence ID" value="CAD2220468.1"/>
    <property type="molecule type" value="Genomic_DNA"/>
</dbReference>
<gene>
    <name evidence="2" type="ORF">ADEAN_000799000</name>
</gene>